<evidence type="ECO:0000313" key="4">
    <source>
        <dbReference type="Proteomes" id="UP000078555"/>
    </source>
</evidence>
<dbReference type="Proteomes" id="UP000078550">
    <property type="component" value="Unassembled WGS sequence"/>
</dbReference>
<accession>A0A1A9AR02</accession>
<protein>
    <submittedName>
        <fullName evidence="2">Uncharacterized protein</fullName>
    </submittedName>
</protein>
<reference evidence="3 4" key="1">
    <citation type="submission" date="2016-05" db="EMBL/GenBank/DDBJ databases">
        <authorList>
            <person name="Naeem Raeece"/>
        </authorList>
    </citation>
    <scope>NUCLEOTIDE SEQUENCE [LARGE SCALE GENOMIC DNA]</scope>
</reference>
<evidence type="ECO:0000313" key="2">
    <source>
        <dbReference type="EMBL" id="SBT58666.1"/>
    </source>
</evidence>
<proteinExistence type="predicted"/>
<dbReference type="EMBL" id="FLRE01002467">
    <property type="protein sequence ID" value="SBT58666.1"/>
    <property type="molecule type" value="Genomic_DNA"/>
</dbReference>
<organism evidence="2 3">
    <name type="scientific">Plasmodium ovale wallikeri</name>
    <dbReference type="NCBI Taxonomy" id="864142"/>
    <lineage>
        <taxon>Eukaryota</taxon>
        <taxon>Sar</taxon>
        <taxon>Alveolata</taxon>
        <taxon>Apicomplexa</taxon>
        <taxon>Aconoidasida</taxon>
        <taxon>Haemosporida</taxon>
        <taxon>Plasmodiidae</taxon>
        <taxon>Plasmodium</taxon>
        <taxon>Plasmodium (Plasmodium)</taxon>
    </lineage>
</organism>
<sequence length="67" mass="7871">MIYINRPFNQNQQYYYPRYGIVCEQQQITLSTIGVLTYVLLNNNLSHRGIAPTFTSKVPFQPVYQNI</sequence>
<evidence type="ECO:0000313" key="3">
    <source>
        <dbReference type="Proteomes" id="UP000078550"/>
    </source>
</evidence>
<keyword evidence="4" id="KW-1185">Reference proteome</keyword>
<dbReference type="EMBL" id="FLRD01001722">
    <property type="protein sequence ID" value="SBT57996.1"/>
    <property type="molecule type" value="Genomic_DNA"/>
</dbReference>
<reference evidence="2" key="2">
    <citation type="submission" date="2016-05" db="EMBL/GenBank/DDBJ databases">
        <authorList>
            <person name="Lavstsen T."/>
            <person name="Jespersen J.S."/>
        </authorList>
    </citation>
    <scope>NUCLEOTIDE SEQUENCE [LARGE SCALE GENOMIC DNA]</scope>
</reference>
<dbReference type="AlphaFoldDB" id="A0A1A9AR02"/>
<gene>
    <name evidence="1" type="ORF">POVWA1_084950</name>
    <name evidence="2" type="ORF">POVWA2_086350</name>
</gene>
<dbReference type="Proteomes" id="UP000078555">
    <property type="component" value="Unassembled WGS sequence"/>
</dbReference>
<evidence type="ECO:0000313" key="1">
    <source>
        <dbReference type="EMBL" id="SBT57996.1"/>
    </source>
</evidence>
<name>A0A1A9AR02_PLAOA</name>